<dbReference type="Proteomes" id="UP000435304">
    <property type="component" value="Unassembled WGS sequence"/>
</dbReference>
<comment type="caution">
    <text evidence="3">The sequence shown here is derived from an EMBL/GenBank/DDBJ whole genome shotgun (WGS) entry which is preliminary data.</text>
</comment>
<keyword evidence="2" id="KW-1133">Transmembrane helix</keyword>
<sequence length="266" mass="27992">MSAVLHPVGPEEPRTYWVRRATVLAVVLVVVLVAVWAFKPGGSDVQAVPAATPTPGATADAAEPGATPSATRSPAPSPSPTAPPTPTATATSSATSTASSSPTAGPSRTPEPSPTAEREESPAAEEERDEDARKKPAEPVACVSEDLRVTLTGSSRARIGEDHELELSVINGTGTSCELAVDGDSFELRIYSGADRIWTTDHCARWVPEKTVTLEPEEAHAWSMTWPGARSREDCELSETPLRPGTYVATAVYQKAKPVQLVMTLG</sequence>
<evidence type="ECO:0000313" key="4">
    <source>
        <dbReference type="Proteomes" id="UP000435304"/>
    </source>
</evidence>
<protein>
    <recommendedName>
        <fullName evidence="5">DUF4232 domain-containing protein</fullName>
    </recommendedName>
</protein>
<feature type="compositionally biased region" description="Low complexity" evidence="1">
    <location>
        <begin position="87"/>
        <end position="110"/>
    </location>
</feature>
<keyword evidence="2" id="KW-0812">Transmembrane</keyword>
<accession>A0A6A9UVX4</accession>
<evidence type="ECO:0000256" key="1">
    <source>
        <dbReference type="SAM" id="MobiDB-lite"/>
    </source>
</evidence>
<dbReference type="AlphaFoldDB" id="A0A6A9UVX4"/>
<feature type="transmembrane region" description="Helical" evidence="2">
    <location>
        <begin position="21"/>
        <end position="38"/>
    </location>
</feature>
<gene>
    <name evidence="3" type="ORF">GC722_13305</name>
</gene>
<proteinExistence type="predicted"/>
<feature type="compositionally biased region" description="Low complexity" evidence="1">
    <location>
        <begin position="47"/>
        <end position="74"/>
    </location>
</feature>
<evidence type="ECO:0008006" key="5">
    <source>
        <dbReference type="Google" id="ProtNLM"/>
    </source>
</evidence>
<keyword evidence="4" id="KW-1185">Reference proteome</keyword>
<keyword evidence="2" id="KW-0472">Membrane</keyword>
<feature type="region of interest" description="Disordered" evidence="1">
    <location>
        <begin position="43"/>
        <end position="141"/>
    </location>
</feature>
<name>A0A6A9UVX4_9ACTN</name>
<dbReference type="RefSeq" id="WP_156610978.1">
    <property type="nucleotide sequence ID" value="NZ_WPCU01000009.1"/>
</dbReference>
<evidence type="ECO:0000256" key="2">
    <source>
        <dbReference type="SAM" id="Phobius"/>
    </source>
</evidence>
<dbReference type="EMBL" id="WPCU01000009">
    <property type="protein sequence ID" value="MVA76993.1"/>
    <property type="molecule type" value="Genomic_DNA"/>
</dbReference>
<reference evidence="3 4" key="1">
    <citation type="submission" date="2019-12" db="EMBL/GenBank/DDBJ databases">
        <title>Auraticoccus cholistani sp. nov., an actinomycete isolated from soil of Cholistan desert.</title>
        <authorList>
            <person name="Cheema M.T."/>
        </authorList>
    </citation>
    <scope>NUCLEOTIDE SEQUENCE [LARGE SCALE GENOMIC DNA]</scope>
    <source>
        <strain evidence="3 4">F435</strain>
    </source>
</reference>
<feature type="compositionally biased region" description="Pro residues" evidence="1">
    <location>
        <begin position="75"/>
        <end position="86"/>
    </location>
</feature>
<evidence type="ECO:0000313" key="3">
    <source>
        <dbReference type="EMBL" id="MVA76993.1"/>
    </source>
</evidence>
<organism evidence="3 4">
    <name type="scientific">Auraticoccus cholistanensis</name>
    <dbReference type="NCBI Taxonomy" id="2656650"/>
    <lineage>
        <taxon>Bacteria</taxon>
        <taxon>Bacillati</taxon>
        <taxon>Actinomycetota</taxon>
        <taxon>Actinomycetes</taxon>
        <taxon>Propionibacteriales</taxon>
        <taxon>Propionibacteriaceae</taxon>
        <taxon>Auraticoccus</taxon>
    </lineage>
</organism>